<keyword evidence="8" id="KW-1185">Reference proteome</keyword>
<evidence type="ECO:0000256" key="4">
    <source>
        <dbReference type="ARBA" id="ARBA00022801"/>
    </source>
</evidence>
<dbReference type="GO" id="GO:0006508">
    <property type="term" value="P:proteolysis"/>
    <property type="evidence" value="ECO:0007669"/>
    <property type="project" value="UniProtKB-KW"/>
</dbReference>
<evidence type="ECO:0000313" key="7">
    <source>
        <dbReference type="EMBL" id="QGT95745.1"/>
    </source>
</evidence>
<dbReference type="InterPro" id="IPR001563">
    <property type="entry name" value="Peptidase_S10"/>
</dbReference>
<accession>A0AA92ILR0</accession>
<feature type="chain" id="PRO_5041740635" evidence="6">
    <location>
        <begin position="22"/>
        <end position="506"/>
    </location>
</feature>
<dbReference type="AlphaFoldDB" id="A0AA92ILR0"/>
<keyword evidence="2" id="KW-0645">Protease</keyword>
<keyword evidence="4" id="KW-0378">Hydrolase</keyword>
<dbReference type="EMBL" id="CP032551">
    <property type="protein sequence ID" value="QGT95745.1"/>
    <property type="molecule type" value="Genomic_DNA"/>
</dbReference>
<dbReference type="InterPro" id="IPR029058">
    <property type="entry name" value="AB_hydrolase_fold"/>
</dbReference>
<dbReference type="KEGG" id="panm:D3795_06025"/>
<gene>
    <name evidence="7" type="ORF">D3795_06025</name>
</gene>
<dbReference type="Pfam" id="PF00450">
    <property type="entry name" value="Peptidase_S10"/>
    <property type="match status" value="1"/>
</dbReference>
<protein>
    <submittedName>
        <fullName evidence="7">Carboxypeptidase</fullName>
    </submittedName>
</protein>
<proteinExistence type="predicted"/>
<dbReference type="Gene3D" id="3.40.50.1820">
    <property type="entry name" value="alpha/beta hydrolase"/>
    <property type="match status" value="1"/>
</dbReference>
<keyword evidence="3 6" id="KW-0732">Signal</keyword>
<evidence type="ECO:0000256" key="2">
    <source>
        <dbReference type="ARBA" id="ARBA00022670"/>
    </source>
</evidence>
<keyword evidence="1 7" id="KW-0121">Carboxypeptidase</keyword>
<dbReference type="PANTHER" id="PTHR11802">
    <property type="entry name" value="SERINE PROTEASE FAMILY S10 SERINE CARBOXYPEPTIDASE"/>
    <property type="match status" value="1"/>
</dbReference>
<evidence type="ECO:0000256" key="5">
    <source>
        <dbReference type="ARBA" id="ARBA00023180"/>
    </source>
</evidence>
<evidence type="ECO:0000256" key="6">
    <source>
        <dbReference type="SAM" id="SignalP"/>
    </source>
</evidence>
<reference evidence="7 8" key="1">
    <citation type="submission" date="2018-09" db="EMBL/GenBank/DDBJ databases">
        <title>Whole genome sequencing of Idiomarina andamanensis W-5T (LMG 29773T= JCM 31645T).</title>
        <authorList>
            <person name="Das S.K."/>
        </authorList>
    </citation>
    <scope>NUCLEOTIDE SEQUENCE [LARGE SCALE GENOMIC DNA]</scope>
    <source>
        <strain evidence="7 8">W-5T</strain>
    </source>
</reference>
<dbReference type="RefSeq" id="WP_156267071.1">
    <property type="nucleotide sequence ID" value="NZ_CP032551.1"/>
</dbReference>
<evidence type="ECO:0000256" key="1">
    <source>
        <dbReference type="ARBA" id="ARBA00022645"/>
    </source>
</evidence>
<dbReference type="Proteomes" id="UP000427820">
    <property type="component" value="Chromosome"/>
</dbReference>
<keyword evidence="5" id="KW-0325">Glycoprotein</keyword>
<evidence type="ECO:0000256" key="3">
    <source>
        <dbReference type="ARBA" id="ARBA00022729"/>
    </source>
</evidence>
<feature type="signal peptide" evidence="6">
    <location>
        <begin position="1"/>
        <end position="21"/>
    </location>
</feature>
<dbReference type="PANTHER" id="PTHR11802:SF3">
    <property type="entry name" value="RETINOID-INDUCIBLE SERINE CARBOXYPEPTIDASE"/>
    <property type="match status" value="1"/>
</dbReference>
<sequence length="506" mass="57339">MKRMKHLILAVMMGSSLVVTATATELPEAKIAADDTVVTEHSTTINGQRFKYTATTGTQPVFNEDGEATAALFFTYYERQDVKNRAERPLLISFNGGPGSASVWMHIAYTGPKSLRVDDEGFPIMPYGVKDNPHSVLDVADIVFVNPVNTGYSRPLPKKDGSEYSRDELQKMFFGVNADVKYLADWVNTFVTRHERWRSPKYLIGESYGTTRVSGLALELQNRQWMYLNGVILVSPTDIGIERNGPVKAANRLPYFAAAAWYHDALSSDLQSKDLLELLPEVEKYTLDVYLPALAKGAMLPAAEKEQIAEQVAKYSGLDKQTVLRSNLDISTSFFWKELLRDRGQTIGRLDSRYLGIDRDDVGSRPDYNSELTSWLHSFTPAINYYLREELGYKTDVKYNMFGPVHPWDRSNNNTGENLRQAMAQNPYLNVLIQSGYYDGATNYFDAKYNMWHIDPSGRMADRIGFKGYRSGHMMYLRAEDLRLSNNDLREFIKATIPAKDEAAKY</sequence>
<organism evidence="7 8">
    <name type="scientific">Pseudidiomarina andamanensis</name>
    <dbReference type="NCBI Taxonomy" id="1940690"/>
    <lineage>
        <taxon>Bacteria</taxon>
        <taxon>Pseudomonadati</taxon>
        <taxon>Pseudomonadota</taxon>
        <taxon>Gammaproteobacteria</taxon>
        <taxon>Alteromonadales</taxon>
        <taxon>Idiomarinaceae</taxon>
        <taxon>Pseudidiomarina</taxon>
    </lineage>
</organism>
<dbReference type="SUPFAM" id="SSF53474">
    <property type="entry name" value="alpha/beta-Hydrolases"/>
    <property type="match status" value="1"/>
</dbReference>
<dbReference type="GO" id="GO:0004185">
    <property type="term" value="F:serine-type carboxypeptidase activity"/>
    <property type="evidence" value="ECO:0007669"/>
    <property type="project" value="InterPro"/>
</dbReference>
<name>A0AA92ILR0_9GAMM</name>
<evidence type="ECO:0000313" key="8">
    <source>
        <dbReference type="Proteomes" id="UP000427820"/>
    </source>
</evidence>